<dbReference type="InterPro" id="IPR006659">
    <property type="entry name" value="Arsenate_reductase"/>
</dbReference>
<dbReference type="Pfam" id="PF03960">
    <property type="entry name" value="ArsC"/>
    <property type="match status" value="1"/>
</dbReference>
<dbReference type="PANTHER" id="PTHR30041:SF5">
    <property type="entry name" value="ARSENATE REDUCTASE-RELATED"/>
    <property type="match status" value="1"/>
</dbReference>
<evidence type="ECO:0000313" key="8">
    <source>
        <dbReference type="EMBL" id="HGC43620.1"/>
    </source>
</evidence>
<proteinExistence type="inferred from homology"/>
<gene>
    <name evidence="8" type="primary">arsC</name>
    <name evidence="8" type="ORF">ENY07_10435</name>
</gene>
<evidence type="ECO:0000256" key="6">
    <source>
        <dbReference type="PROSITE-ProRule" id="PRU01282"/>
    </source>
</evidence>
<dbReference type="NCBIfam" id="TIGR00014">
    <property type="entry name" value="arsC"/>
    <property type="match status" value="1"/>
</dbReference>
<dbReference type="AlphaFoldDB" id="A0A8J4HDE4"/>
<sequence>MSDFSPSDPVTIYHNPACATSRNVLGLIRNAGIAPRVVEYLKTPPSRAELVDLIARMGCSARDVLRRKGTPHDALGLDDPTLAEEALIAAMLAHPILINRPIVVTPRGVRLCRPSETVLDILPTPQRGAFAKEDGAQVVDARGKRVIREG</sequence>
<dbReference type="SUPFAM" id="SSF52833">
    <property type="entry name" value="Thioredoxin-like"/>
    <property type="match status" value="1"/>
</dbReference>
<keyword evidence="3 7" id="KW-0560">Oxidoreductase</keyword>
<comment type="similarity">
    <text evidence="1 6 7">Belongs to the ArsC family.</text>
</comment>
<dbReference type="InterPro" id="IPR006660">
    <property type="entry name" value="Arsenate_reductase-like"/>
</dbReference>
<evidence type="ECO:0000256" key="3">
    <source>
        <dbReference type="ARBA" id="ARBA00023002"/>
    </source>
</evidence>
<keyword evidence="2" id="KW-0059">Arsenical resistance</keyword>
<comment type="caution">
    <text evidence="8">The sequence shown here is derived from an EMBL/GenBank/DDBJ whole genome shotgun (WGS) entry which is preliminary data.</text>
</comment>
<dbReference type="PANTHER" id="PTHR30041">
    <property type="entry name" value="ARSENATE REDUCTASE"/>
    <property type="match status" value="1"/>
</dbReference>
<dbReference type="InterPro" id="IPR036249">
    <property type="entry name" value="Thioredoxin-like_sf"/>
</dbReference>
<dbReference type="PROSITE" id="PS51353">
    <property type="entry name" value="ARSC"/>
    <property type="match status" value="1"/>
</dbReference>
<dbReference type="Gene3D" id="3.40.30.10">
    <property type="entry name" value="Glutaredoxin"/>
    <property type="match status" value="1"/>
</dbReference>
<dbReference type="CDD" id="cd03034">
    <property type="entry name" value="ArsC_ArsC"/>
    <property type="match status" value="1"/>
</dbReference>
<evidence type="ECO:0000256" key="5">
    <source>
        <dbReference type="ARBA" id="ARBA00039879"/>
    </source>
</evidence>
<evidence type="ECO:0000256" key="2">
    <source>
        <dbReference type="ARBA" id="ARBA00022849"/>
    </source>
</evidence>
<dbReference type="EC" id="1.20.4.1" evidence="4 7"/>
<comment type="catalytic activity">
    <reaction evidence="7">
        <text>[glutaredoxin]-dithiol + arsenate + glutathione + H(+) = glutathionyl-S-S-[glutaredoxin] + arsenite + H2O</text>
        <dbReference type="Rhea" id="RHEA:22016"/>
        <dbReference type="Rhea" id="RHEA-COMP:10729"/>
        <dbReference type="Rhea" id="RHEA-COMP:17668"/>
        <dbReference type="ChEBI" id="CHEBI:15377"/>
        <dbReference type="ChEBI" id="CHEBI:15378"/>
        <dbReference type="ChEBI" id="CHEBI:29242"/>
        <dbReference type="ChEBI" id="CHEBI:29950"/>
        <dbReference type="ChEBI" id="CHEBI:48597"/>
        <dbReference type="ChEBI" id="CHEBI:57925"/>
        <dbReference type="ChEBI" id="CHEBI:146199"/>
        <dbReference type="EC" id="1.20.4.1"/>
    </reaction>
</comment>
<reference evidence="8" key="1">
    <citation type="journal article" date="2020" name="mSystems">
        <title>Genome- and Community-Level Interaction Insights into Carbon Utilization and Element Cycling Functions of Hydrothermarchaeota in Hydrothermal Sediment.</title>
        <authorList>
            <person name="Zhou Z."/>
            <person name="Liu Y."/>
            <person name="Xu W."/>
            <person name="Pan J."/>
            <person name="Luo Z.H."/>
            <person name="Li M."/>
        </authorList>
    </citation>
    <scope>NUCLEOTIDE SEQUENCE</scope>
    <source>
        <strain evidence="8">SpSt-997</strain>
    </source>
</reference>
<dbReference type="GO" id="GO:0046685">
    <property type="term" value="P:response to arsenic-containing substance"/>
    <property type="evidence" value="ECO:0007669"/>
    <property type="project" value="UniProtKB-KW"/>
</dbReference>
<evidence type="ECO:0000256" key="1">
    <source>
        <dbReference type="ARBA" id="ARBA00007198"/>
    </source>
</evidence>
<name>A0A8J4HDE4_9PROT</name>
<dbReference type="EMBL" id="DTQM01000199">
    <property type="protein sequence ID" value="HGC43620.1"/>
    <property type="molecule type" value="Genomic_DNA"/>
</dbReference>
<accession>A0A8J4HDE4</accession>
<evidence type="ECO:0000256" key="7">
    <source>
        <dbReference type="RuleBase" id="RU362029"/>
    </source>
</evidence>
<organism evidence="8">
    <name type="scientific">Acidicaldus sp</name>
    <dbReference type="NCBI Taxonomy" id="1872105"/>
    <lineage>
        <taxon>Bacteria</taxon>
        <taxon>Pseudomonadati</taxon>
        <taxon>Pseudomonadota</taxon>
        <taxon>Alphaproteobacteria</taxon>
        <taxon>Acetobacterales</taxon>
        <taxon>Acetobacteraceae</taxon>
        <taxon>Acidicaldus</taxon>
    </lineage>
</organism>
<protein>
    <recommendedName>
        <fullName evidence="5 7">Arsenate reductase</fullName>
        <ecNumber evidence="4 7">1.20.4.1</ecNumber>
    </recommendedName>
</protein>
<dbReference type="GO" id="GO:0008794">
    <property type="term" value="F:arsenate reductase (glutaredoxin) activity"/>
    <property type="evidence" value="ECO:0007669"/>
    <property type="project" value="UniProtKB-UniRule"/>
</dbReference>
<evidence type="ECO:0000256" key="4">
    <source>
        <dbReference type="ARBA" id="ARBA00038969"/>
    </source>
</evidence>